<feature type="compositionally biased region" description="Acidic residues" evidence="1">
    <location>
        <begin position="12"/>
        <end position="22"/>
    </location>
</feature>
<sequence>MWNPPALTAAEEGQEEGQDEDSVTSKPSGADDGGLSRGANSFGDDTMFSPFNSMGFAHFPRHDNQEDRRSYPPECKNENNRLCLDLNRLTDSKTDANLIDVKSDMSEFNRESEMPCTEVSMRELCHAIDGNNSAAGYPIKAHGAQAKNRTSRSRMSPSGRGTSVLPLVDNFGVTGNNNDINIVPHPYGSSQNVDGNFLTLGIGGGTEIRSNSNFSTREITSNLEDTVFSPYNSSIVGQSPDNPFFSTGTAPGMQTMAGGLSSSALAGRMPTRDEGGLYGDTSSRLNSIQFPGFQTPQANTQSSFSARYDTSVYDLTPSSLPSGSTLIPQPQRVTLNTLGPQITRSTSFASQSISRQSQYCRRSSINASPESSRDYLSDRHRGSSISHAQLGNLTSQVEGTSTEGANIGPFPSSVQPIGHLGTSHNVGSVEAFGNSLFPERFGFQIPRVSTVQPAAAGPFPRRLGVQPNHPTARTTRGTPPVHLAAPVNRIRPSVPSGQHQHGMSAQSSTAFPRVDYSSGQVIPAARFDARPQGHPFVSHPYLKRQATENYPTALSGQRRKIVPQPVVIHHSAPHQRQRSPATPAHIPATVLMNLLSQLDISVTCARGISRLQPKAQFSSLLIDRLLRFYLVAIHFMTIACKESLLKNLRKVLLAFLAPSVRICENDPKTHKMTLKSTQWLQKLLVKD</sequence>
<protein>
    <submittedName>
        <fullName evidence="2">Uncharacterized protein</fullName>
    </submittedName>
</protein>
<feature type="region of interest" description="Disordered" evidence="1">
    <location>
        <begin position="58"/>
        <end position="77"/>
    </location>
</feature>
<evidence type="ECO:0000313" key="2">
    <source>
        <dbReference type="EMBL" id="KAK6147889.1"/>
    </source>
</evidence>
<name>A0ABR0WP07_REHGL</name>
<reference evidence="2 3" key="1">
    <citation type="journal article" date="2021" name="Comput. Struct. Biotechnol. J.">
        <title>De novo genome assembly of the potent medicinal plant Rehmannia glutinosa using nanopore technology.</title>
        <authorList>
            <person name="Ma L."/>
            <person name="Dong C."/>
            <person name="Song C."/>
            <person name="Wang X."/>
            <person name="Zheng X."/>
            <person name="Niu Y."/>
            <person name="Chen S."/>
            <person name="Feng W."/>
        </authorList>
    </citation>
    <scope>NUCLEOTIDE SEQUENCE [LARGE SCALE GENOMIC DNA]</scope>
    <source>
        <strain evidence="2">DH-2019</strain>
    </source>
</reference>
<feature type="compositionally biased region" description="Basic and acidic residues" evidence="1">
    <location>
        <begin position="60"/>
        <end position="77"/>
    </location>
</feature>
<dbReference type="EMBL" id="JABTTQ020000010">
    <property type="protein sequence ID" value="KAK6147889.1"/>
    <property type="molecule type" value="Genomic_DNA"/>
</dbReference>
<dbReference type="Proteomes" id="UP001318860">
    <property type="component" value="Unassembled WGS sequence"/>
</dbReference>
<keyword evidence="3" id="KW-1185">Reference proteome</keyword>
<feature type="compositionally biased region" description="Basic and acidic residues" evidence="1">
    <location>
        <begin position="371"/>
        <end position="381"/>
    </location>
</feature>
<feature type="region of interest" description="Disordered" evidence="1">
    <location>
        <begin position="458"/>
        <end position="483"/>
    </location>
</feature>
<gene>
    <name evidence="2" type="ORF">DH2020_018801</name>
</gene>
<evidence type="ECO:0000313" key="3">
    <source>
        <dbReference type="Proteomes" id="UP001318860"/>
    </source>
</evidence>
<feature type="compositionally biased region" description="Polar residues" evidence="1">
    <location>
        <begin position="346"/>
        <end position="370"/>
    </location>
</feature>
<feature type="compositionally biased region" description="Polar residues" evidence="1">
    <location>
        <begin position="383"/>
        <end position="404"/>
    </location>
</feature>
<feature type="region of interest" description="Disordered" evidence="1">
    <location>
        <begin position="1"/>
        <end position="46"/>
    </location>
</feature>
<feature type="region of interest" description="Disordered" evidence="1">
    <location>
        <begin position="346"/>
        <end position="419"/>
    </location>
</feature>
<accession>A0ABR0WP07</accession>
<feature type="region of interest" description="Disordered" evidence="1">
    <location>
        <begin position="142"/>
        <end position="163"/>
    </location>
</feature>
<evidence type="ECO:0000256" key="1">
    <source>
        <dbReference type="SAM" id="MobiDB-lite"/>
    </source>
</evidence>
<feature type="compositionally biased region" description="Polar residues" evidence="1">
    <location>
        <begin position="468"/>
        <end position="477"/>
    </location>
</feature>
<comment type="caution">
    <text evidence="2">The sequence shown here is derived from an EMBL/GenBank/DDBJ whole genome shotgun (WGS) entry which is preliminary data.</text>
</comment>
<organism evidence="2 3">
    <name type="scientific">Rehmannia glutinosa</name>
    <name type="common">Chinese foxglove</name>
    <dbReference type="NCBI Taxonomy" id="99300"/>
    <lineage>
        <taxon>Eukaryota</taxon>
        <taxon>Viridiplantae</taxon>
        <taxon>Streptophyta</taxon>
        <taxon>Embryophyta</taxon>
        <taxon>Tracheophyta</taxon>
        <taxon>Spermatophyta</taxon>
        <taxon>Magnoliopsida</taxon>
        <taxon>eudicotyledons</taxon>
        <taxon>Gunneridae</taxon>
        <taxon>Pentapetalae</taxon>
        <taxon>asterids</taxon>
        <taxon>lamiids</taxon>
        <taxon>Lamiales</taxon>
        <taxon>Orobanchaceae</taxon>
        <taxon>Rehmannieae</taxon>
        <taxon>Rehmannia</taxon>
    </lineage>
</organism>
<proteinExistence type="predicted"/>